<dbReference type="Proteomes" id="UP000838756">
    <property type="component" value="Unassembled WGS sequence"/>
</dbReference>
<comment type="caution">
    <text evidence="1">The sequence shown here is derived from an EMBL/GenBank/DDBJ whole genome shotgun (WGS) entry which is preliminary data.</text>
</comment>
<dbReference type="AlphaFoldDB" id="A0A8S4RNQ1"/>
<dbReference type="EMBL" id="CAKXAJ010025465">
    <property type="protein sequence ID" value="CAH2239923.1"/>
    <property type="molecule type" value="Genomic_DNA"/>
</dbReference>
<evidence type="ECO:0000313" key="1">
    <source>
        <dbReference type="EMBL" id="CAH2239923.1"/>
    </source>
</evidence>
<evidence type="ECO:0000313" key="2">
    <source>
        <dbReference type="Proteomes" id="UP000838756"/>
    </source>
</evidence>
<reference evidence="1" key="1">
    <citation type="submission" date="2022-03" db="EMBL/GenBank/DDBJ databases">
        <authorList>
            <person name="Lindestad O."/>
        </authorList>
    </citation>
    <scope>NUCLEOTIDE SEQUENCE</scope>
</reference>
<dbReference type="OrthoDB" id="7482894at2759"/>
<accession>A0A8S4RNQ1</accession>
<protein>
    <submittedName>
        <fullName evidence="1">Jg2658 protein</fullName>
    </submittedName>
</protein>
<sequence length="96" mass="10664">MRSFVADDFGARGVSALHRSHPPPLLDDVCPSTPRPHRTPRPAHVSAPTDCIYHPTPPSSYILGIRNTCLPSVVNENRYFIGVPDRFLVNKLSIFT</sequence>
<name>A0A8S4RNQ1_9NEOP</name>
<organism evidence="1 2">
    <name type="scientific">Pararge aegeria aegeria</name>
    <dbReference type="NCBI Taxonomy" id="348720"/>
    <lineage>
        <taxon>Eukaryota</taxon>
        <taxon>Metazoa</taxon>
        <taxon>Ecdysozoa</taxon>
        <taxon>Arthropoda</taxon>
        <taxon>Hexapoda</taxon>
        <taxon>Insecta</taxon>
        <taxon>Pterygota</taxon>
        <taxon>Neoptera</taxon>
        <taxon>Endopterygota</taxon>
        <taxon>Lepidoptera</taxon>
        <taxon>Glossata</taxon>
        <taxon>Ditrysia</taxon>
        <taxon>Papilionoidea</taxon>
        <taxon>Nymphalidae</taxon>
        <taxon>Satyrinae</taxon>
        <taxon>Satyrini</taxon>
        <taxon>Parargina</taxon>
        <taxon>Pararge</taxon>
    </lineage>
</organism>
<keyword evidence="2" id="KW-1185">Reference proteome</keyword>
<gene>
    <name evidence="1" type="primary">jg2658</name>
    <name evidence="1" type="ORF">PAEG_LOCUS16559</name>
</gene>
<proteinExistence type="predicted"/>